<evidence type="ECO:0000256" key="1">
    <source>
        <dbReference type="SAM" id="MobiDB-lite"/>
    </source>
</evidence>
<gene>
    <name evidence="2" type="ORF">DERYTH_LOCUS28203</name>
</gene>
<evidence type="ECO:0000313" key="2">
    <source>
        <dbReference type="EMBL" id="CAG8826997.1"/>
    </source>
</evidence>
<name>A0A9N9KG45_9GLOM</name>
<dbReference type="Proteomes" id="UP000789405">
    <property type="component" value="Unassembled WGS sequence"/>
</dbReference>
<dbReference type="EMBL" id="CAJVPY010068964">
    <property type="protein sequence ID" value="CAG8826997.1"/>
    <property type="molecule type" value="Genomic_DNA"/>
</dbReference>
<comment type="caution">
    <text evidence="2">The sequence shown here is derived from an EMBL/GenBank/DDBJ whole genome shotgun (WGS) entry which is preliminary data.</text>
</comment>
<protein>
    <submittedName>
        <fullName evidence="2">9599_t:CDS:1</fullName>
    </submittedName>
</protein>
<reference evidence="2" key="1">
    <citation type="submission" date="2021-06" db="EMBL/GenBank/DDBJ databases">
        <authorList>
            <person name="Kallberg Y."/>
            <person name="Tangrot J."/>
            <person name="Rosling A."/>
        </authorList>
    </citation>
    <scope>NUCLEOTIDE SEQUENCE</scope>
    <source>
        <strain evidence="2">MA453B</strain>
    </source>
</reference>
<accession>A0A9N9KG45</accession>
<dbReference type="AlphaFoldDB" id="A0A9N9KG45"/>
<feature type="region of interest" description="Disordered" evidence="1">
    <location>
        <begin position="1"/>
        <end position="22"/>
    </location>
</feature>
<evidence type="ECO:0000313" key="3">
    <source>
        <dbReference type="Proteomes" id="UP000789405"/>
    </source>
</evidence>
<feature type="non-terminal residue" evidence="2">
    <location>
        <position position="87"/>
    </location>
</feature>
<keyword evidence="3" id="KW-1185">Reference proteome</keyword>
<dbReference type="OrthoDB" id="10385178at2759"/>
<sequence length="87" mass="10216">MSRTQQNMRKKKSPFHHTNTKQGGMFTFEYSYSNENLVAGETFEREVRDRFNNLAMFKIIYPCTPYLLTGGKLLFSNGSYDSWAVRM</sequence>
<feature type="compositionally biased region" description="Basic residues" evidence="1">
    <location>
        <begin position="8"/>
        <end position="19"/>
    </location>
</feature>
<organism evidence="2 3">
    <name type="scientific">Dentiscutata erythropus</name>
    <dbReference type="NCBI Taxonomy" id="1348616"/>
    <lineage>
        <taxon>Eukaryota</taxon>
        <taxon>Fungi</taxon>
        <taxon>Fungi incertae sedis</taxon>
        <taxon>Mucoromycota</taxon>
        <taxon>Glomeromycotina</taxon>
        <taxon>Glomeromycetes</taxon>
        <taxon>Diversisporales</taxon>
        <taxon>Gigasporaceae</taxon>
        <taxon>Dentiscutata</taxon>
    </lineage>
</organism>
<proteinExistence type="predicted"/>